<dbReference type="EC" id="2.7.11.1" evidence="1"/>
<evidence type="ECO:0000256" key="3">
    <source>
        <dbReference type="ARBA" id="ARBA00022679"/>
    </source>
</evidence>
<dbReference type="SUPFAM" id="SSF56112">
    <property type="entry name" value="Protein kinase-like (PK-like)"/>
    <property type="match status" value="1"/>
</dbReference>
<reference evidence="10 11" key="1">
    <citation type="submission" date="2024-02" db="EMBL/GenBank/DDBJ databases">
        <title>High-quality chromosome-scale genome assembly of Pensacola bahiagrass (Paspalum notatum Flugge var. saurae).</title>
        <authorList>
            <person name="Vega J.M."/>
            <person name="Podio M."/>
            <person name="Orjuela J."/>
            <person name="Siena L.A."/>
            <person name="Pessino S.C."/>
            <person name="Combes M.C."/>
            <person name="Mariac C."/>
            <person name="Albertini E."/>
            <person name="Pupilli F."/>
            <person name="Ortiz J.P.A."/>
            <person name="Leblanc O."/>
        </authorList>
    </citation>
    <scope>NUCLEOTIDE SEQUENCE [LARGE SCALE GENOMIC DNA]</scope>
    <source>
        <strain evidence="10">R1</strain>
        <tissue evidence="10">Leaf</tissue>
    </source>
</reference>
<keyword evidence="3" id="KW-0808">Transferase</keyword>
<evidence type="ECO:0000256" key="4">
    <source>
        <dbReference type="ARBA" id="ARBA00022741"/>
    </source>
</evidence>
<keyword evidence="2" id="KW-0723">Serine/threonine-protein kinase</keyword>
<dbReference type="AlphaFoldDB" id="A0AAQ3PG16"/>
<evidence type="ECO:0000313" key="11">
    <source>
        <dbReference type="Proteomes" id="UP001341281"/>
    </source>
</evidence>
<protein>
    <recommendedName>
        <fullName evidence="1">non-specific serine/threonine protein kinase</fullName>
        <ecNumber evidence="1">2.7.11.1</ecNumber>
    </recommendedName>
</protein>
<name>A0AAQ3PG16_PASNO</name>
<keyword evidence="11" id="KW-1185">Reference proteome</keyword>
<comment type="catalytic activity">
    <reaction evidence="8">
        <text>L-seryl-[protein] + ATP = O-phospho-L-seryl-[protein] + ADP + H(+)</text>
        <dbReference type="Rhea" id="RHEA:17989"/>
        <dbReference type="Rhea" id="RHEA-COMP:9863"/>
        <dbReference type="Rhea" id="RHEA-COMP:11604"/>
        <dbReference type="ChEBI" id="CHEBI:15378"/>
        <dbReference type="ChEBI" id="CHEBI:29999"/>
        <dbReference type="ChEBI" id="CHEBI:30616"/>
        <dbReference type="ChEBI" id="CHEBI:83421"/>
        <dbReference type="ChEBI" id="CHEBI:456216"/>
        <dbReference type="EC" id="2.7.11.1"/>
    </reaction>
</comment>
<accession>A0AAQ3PG16</accession>
<dbReference type="PROSITE" id="PS00108">
    <property type="entry name" value="PROTEIN_KINASE_ST"/>
    <property type="match status" value="1"/>
</dbReference>
<dbReference type="PANTHER" id="PTHR27002:SF372">
    <property type="entry name" value="OS04G0197200 PROTEIN"/>
    <property type="match status" value="1"/>
</dbReference>
<evidence type="ECO:0000313" key="10">
    <source>
        <dbReference type="EMBL" id="WVZ51280.1"/>
    </source>
</evidence>
<dbReference type="GO" id="GO:0005524">
    <property type="term" value="F:ATP binding"/>
    <property type="evidence" value="ECO:0007669"/>
    <property type="project" value="UniProtKB-KW"/>
</dbReference>
<evidence type="ECO:0000256" key="1">
    <source>
        <dbReference type="ARBA" id="ARBA00012513"/>
    </source>
</evidence>
<organism evidence="10 11">
    <name type="scientific">Paspalum notatum var. saurae</name>
    <dbReference type="NCBI Taxonomy" id="547442"/>
    <lineage>
        <taxon>Eukaryota</taxon>
        <taxon>Viridiplantae</taxon>
        <taxon>Streptophyta</taxon>
        <taxon>Embryophyta</taxon>
        <taxon>Tracheophyta</taxon>
        <taxon>Spermatophyta</taxon>
        <taxon>Magnoliopsida</taxon>
        <taxon>Liliopsida</taxon>
        <taxon>Poales</taxon>
        <taxon>Poaceae</taxon>
        <taxon>PACMAD clade</taxon>
        <taxon>Panicoideae</taxon>
        <taxon>Andropogonodae</taxon>
        <taxon>Paspaleae</taxon>
        <taxon>Paspalinae</taxon>
        <taxon>Paspalum</taxon>
    </lineage>
</organism>
<evidence type="ECO:0000256" key="6">
    <source>
        <dbReference type="ARBA" id="ARBA00022840"/>
    </source>
</evidence>
<keyword evidence="4" id="KW-0547">Nucleotide-binding</keyword>
<keyword evidence="6" id="KW-0067">ATP-binding</keyword>
<dbReference type="PANTHER" id="PTHR27002">
    <property type="entry name" value="RECEPTOR-LIKE SERINE/THREONINE-PROTEIN KINASE SD1-8"/>
    <property type="match status" value="1"/>
</dbReference>
<feature type="domain" description="Protein kinase" evidence="9">
    <location>
        <begin position="1"/>
        <end position="108"/>
    </location>
</feature>
<keyword evidence="5" id="KW-0418">Kinase</keyword>
<evidence type="ECO:0000256" key="8">
    <source>
        <dbReference type="ARBA" id="ARBA00048679"/>
    </source>
</evidence>
<dbReference type="PROSITE" id="PS50011">
    <property type="entry name" value="PROTEIN_KINASE_DOM"/>
    <property type="match status" value="1"/>
</dbReference>
<dbReference type="EMBL" id="CP144745">
    <property type="protein sequence ID" value="WVZ51280.1"/>
    <property type="molecule type" value="Genomic_DNA"/>
</dbReference>
<dbReference type="Gene3D" id="3.30.200.20">
    <property type="entry name" value="Phosphorylase Kinase, domain 1"/>
    <property type="match status" value="1"/>
</dbReference>
<dbReference type="Pfam" id="PF00069">
    <property type="entry name" value="Pkinase"/>
    <property type="match status" value="1"/>
</dbReference>
<feature type="non-terminal residue" evidence="10">
    <location>
        <position position="108"/>
    </location>
</feature>
<dbReference type="Proteomes" id="UP001341281">
    <property type="component" value="Chromosome 01"/>
</dbReference>
<evidence type="ECO:0000259" key="9">
    <source>
        <dbReference type="PROSITE" id="PS50011"/>
    </source>
</evidence>
<dbReference type="GO" id="GO:0005886">
    <property type="term" value="C:plasma membrane"/>
    <property type="evidence" value="ECO:0007669"/>
    <property type="project" value="TreeGrafter"/>
</dbReference>
<evidence type="ECO:0000256" key="5">
    <source>
        <dbReference type="ARBA" id="ARBA00022777"/>
    </source>
</evidence>
<gene>
    <name evidence="10" type="ORF">U9M48_002436</name>
</gene>
<proteinExistence type="predicted"/>
<dbReference type="GO" id="GO:0004674">
    <property type="term" value="F:protein serine/threonine kinase activity"/>
    <property type="evidence" value="ECO:0007669"/>
    <property type="project" value="UniProtKB-KW"/>
</dbReference>
<dbReference type="Gene3D" id="1.10.510.10">
    <property type="entry name" value="Transferase(Phosphotransferase) domain 1"/>
    <property type="match status" value="1"/>
</dbReference>
<sequence>GILPDGALIAVKRLSKHSSQGFHELKNELMLVAKLKHKNLVRLMGACMPASRKVAHLRQLDWCKRFLIIFGIARGLLYLHEESRLKVSHRDLKPSNVLLDADMNPKNL</sequence>
<dbReference type="FunFam" id="1.10.510.10:FF:001023">
    <property type="entry name" value="Os07g0541700 protein"/>
    <property type="match status" value="1"/>
</dbReference>
<evidence type="ECO:0000256" key="2">
    <source>
        <dbReference type="ARBA" id="ARBA00022527"/>
    </source>
</evidence>
<dbReference type="InterPro" id="IPR011009">
    <property type="entry name" value="Kinase-like_dom_sf"/>
</dbReference>
<dbReference type="InterPro" id="IPR000719">
    <property type="entry name" value="Prot_kinase_dom"/>
</dbReference>
<evidence type="ECO:0000256" key="7">
    <source>
        <dbReference type="ARBA" id="ARBA00047899"/>
    </source>
</evidence>
<dbReference type="InterPro" id="IPR008271">
    <property type="entry name" value="Ser/Thr_kinase_AS"/>
</dbReference>
<comment type="catalytic activity">
    <reaction evidence="7">
        <text>L-threonyl-[protein] + ATP = O-phospho-L-threonyl-[protein] + ADP + H(+)</text>
        <dbReference type="Rhea" id="RHEA:46608"/>
        <dbReference type="Rhea" id="RHEA-COMP:11060"/>
        <dbReference type="Rhea" id="RHEA-COMP:11605"/>
        <dbReference type="ChEBI" id="CHEBI:15378"/>
        <dbReference type="ChEBI" id="CHEBI:30013"/>
        <dbReference type="ChEBI" id="CHEBI:30616"/>
        <dbReference type="ChEBI" id="CHEBI:61977"/>
        <dbReference type="ChEBI" id="CHEBI:456216"/>
        <dbReference type="EC" id="2.7.11.1"/>
    </reaction>
</comment>